<feature type="compositionally biased region" description="Basic residues" evidence="1">
    <location>
        <begin position="155"/>
        <end position="165"/>
    </location>
</feature>
<gene>
    <name evidence="2" type="ORF">TGGT1_280070A</name>
</gene>
<evidence type="ECO:0000313" key="2">
    <source>
        <dbReference type="EMBL" id="EPR61275.1"/>
    </source>
</evidence>
<name>S7UU63_TOXGG</name>
<feature type="compositionally biased region" description="Low complexity" evidence="1">
    <location>
        <begin position="261"/>
        <end position="271"/>
    </location>
</feature>
<accession>S7UU63</accession>
<dbReference type="AlphaFoldDB" id="S7UU63"/>
<feature type="region of interest" description="Disordered" evidence="1">
    <location>
        <begin position="125"/>
        <end position="271"/>
    </location>
</feature>
<feature type="region of interest" description="Disordered" evidence="1">
    <location>
        <begin position="286"/>
        <end position="385"/>
    </location>
</feature>
<organism evidence="2 3">
    <name type="scientific">Toxoplasma gondii (strain ATCC 50853 / GT1)</name>
    <dbReference type="NCBI Taxonomy" id="507601"/>
    <lineage>
        <taxon>Eukaryota</taxon>
        <taxon>Sar</taxon>
        <taxon>Alveolata</taxon>
        <taxon>Apicomplexa</taxon>
        <taxon>Conoidasida</taxon>
        <taxon>Coccidia</taxon>
        <taxon>Eucoccidiorida</taxon>
        <taxon>Eimeriorina</taxon>
        <taxon>Sarcocystidae</taxon>
        <taxon>Toxoplasma</taxon>
    </lineage>
</organism>
<reference evidence="2 3" key="2">
    <citation type="submission" date="2013-05" db="EMBL/GenBank/DDBJ databases">
        <authorList>
            <person name="Sibley D."/>
            <person name="Venepally P."/>
            <person name="Karamycheva S."/>
            <person name="Hadjithomas M."/>
            <person name="Khan A."/>
            <person name="Brunk B."/>
            <person name="Roos D."/>
            <person name="Caler E."/>
            <person name="Lorenzi H."/>
        </authorList>
    </citation>
    <scope>NUCLEOTIDE SEQUENCE [LARGE SCALE GENOMIC DNA]</scope>
    <source>
        <strain evidence="2 3">GT1</strain>
    </source>
</reference>
<dbReference type="EMBL" id="AAQM03000138">
    <property type="protein sequence ID" value="EPR61275.1"/>
    <property type="molecule type" value="Genomic_DNA"/>
</dbReference>
<sequence length="416" mass="46545">MCRVHSLHVSSSSSPPTPHRPPLMQTKPDPLETQRNSRPPDPSVVRRALTDCSQRKNTKHSDESNRPQPCHHPRLPTYFRRIPQAATPSPPSRDTGLWPGHRRPGIRLPRRSWITSAASTESSCLRFPLGDSSPHPRPVDGWTTSGSTARERRQTVRRTCTRRPTIHATPEPSRQNANNQSHHDPRRRLQRHPTQDDAPRVTPDSPSEPVDQSSWPLRPRPPTSSDTSNTSHRCLPSRSRVPAPPVADATTSPQTAFAARPTSGPPTSTYLTTTSAFTPMCRVHSLHVSSSSSPPTPHRPPLMQTKPDPLETQRNSRPPDPSVVRRALTDCSQRKNTKHSDESNRPQPCHHPRLPTYFRRIPQAATPSPPSRDTGLWPGHRRPGIRLPRRSWITSAASTESSCLRFHSETQVRTAP</sequence>
<feature type="non-terminal residue" evidence="2">
    <location>
        <position position="416"/>
    </location>
</feature>
<protein>
    <submittedName>
        <fullName evidence="2">Uncharacterized protein</fullName>
    </submittedName>
</protein>
<feature type="region of interest" description="Disordered" evidence="1">
    <location>
        <begin position="1"/>
        <end position="105"/>
    </location>
</feature>
<feature type="compositionally biased region" description="Polar residues" evidence="1">
    <location>
        <begin position="223"/>
        <end position="232"/>
    </location>
</feature>
<comment type="caution">
    <text evidence="2">The sequence shown here is derived from an EMBL/GenBank/DDBJ whole genome shotgun (WGS) entry which is preliminary data.</text>
</comment>
<evidence type="ECO:0000256" key="1">
    <source>
        <dbReference type="SAM" id="MobiDB-lite"/>
    </source>
</evidence>
<reference evidence="2 3" key="1">
    <citation type="submission" date="2006-05" db="EMBL/GenBank/DDBJ databases">
        <authorList>
            <person name="Paulsen I."/>
        </authorList>
    </citation>
    <scope>NUCLEOTIDE SEQUENCE [LARGE SCALE GENOMIC DNA]</scope>
    <source>
        <strain evidence="2 3">GT1</strain>
    </source>
</reference>
<dbReference type="VEuPathDB" id="ToxoDB:TGGT1_280070A"/>
<feature type="compositionally biased region" description="Low complexity" evidence="1">
    <location>
        <begin position="1"/>
        <end position="14"/>
    </location>
</feature>
<evidence type="ECO:0000313" key="3">
    <source>
        <dbReference type="Proteomes" id="UP000005641"/>
    </source>
</evidence>
<proteinExistence type="predicted"/>
<dbReference type="Proteomes" id="UP000005641">
    <property type="component" value="Unassembled WGS sequence"/>
</dbReference>